<feature type="region of interest" description="Disordered" evidence="4">
    <location>
        <begin position="1"/>
        <end position="23"/>
    </location>
</feature>
<keyword evidence="7" id="KW-1185">Reference proteome</keyword>
<dbReference type="InterPro" id="IPR020806">
    <property type="entry name" value="PKS_PP-bd"/>
</dbReference>
<evidence type="ECO:0000256" key="2">
    <source>
        <dbReference type="ARBA" id="ARBA00022450"/>
    </source>
</evidence>
<dbReference type="CDD" id="cd19531">
    <property type="entry name" value="LCL_NRPS-like"/>
    <property type="match status" value="1"/>
</dbReference>
<organism evidence="6 7">
    <name type="scientific">Streptomyces lunaelactis</name>
    <dbReference type="NCBI Taxonomy" id="1535768"/>
    <lineage>
        <taxon>Bacteria</taxon>
        <taxon>Bacillati</taxon>
        <taxon>Actinomycetota</taxon>
        <taxon>Actinomycetes</taxon>
        <taxon>Kitasatosporales</taxon>
        <taxon>Streptomycetaceae</taxon>
        <taxon>Streptomyces</taxon>
    </lineage>
</organism>
<dbReference type="PROSITE" id="PS50075">
    <property type="entry name" value="CARRIER"/>
    <property type="match status" value="2"/>
</dbReference>
<evidence type="ECO:0000256" key="3">
    <source>
        <dbReference type="ARBA" id="ARBA00022553"/>
    </source>
</evidence>
<dbReference type="FunFam" id="3.40.50.980:FF:000001">
    <property type="entry name" value="Non-ribosomal peptide synthetase"/>
    <property type="match status" value="1"/>
</dbReference>
<comment type="cofactor">
    <cofactor evidence="1">
        <name>pantetheine 4'-phosphate</name>
        <dbReference type="ChEBI" id="CHEBI:47942"/>
    </cofactor>
</comment>
<dbReference type="KEGG" id="slk:SLUN_13790"/>
<dbReference type="Gene3D" id="3.40.50.12780">
    <property type="entry name" value="N-terminal domain of ligase-like"/>
    <property type="match status" value="1"/>
</dbReference>
<dbReference type="InterPro" id="IPR006162">
    <property type="entry name" value="Ppantetheine_attach_site"/>
</dbReference>
<dbReference type="InterPro" id="IPR001242">
    <property type="entry name" value="Condensation_dom"/>
</dbReference>
<evidence type="ECO:0000313" key="6">
    <source>
        <dbReference type="EMBL" id="AVZ73097.1"/>
    </source>
</evidence>
<dbReference type="Gene3D" id="1.10.1200.10">
    <property type="entry name" value="ACP-like"/>
    <property type="match status" value="2"/>
</dbReference>
<proteinExistence type="predicted"/>
<dbReference type="Gene3D" id="3.30.300.30">
    <property type="match status" value="2"/>
</dbReference>
<dbReference type="NCBIfam" id="TIGR01733">
    <property type="entry name" value="AA-adenyl-dom"/>
    <property type="match status" value="2"/>
</dbReference>
<dbReference type="Gene3D" id="2.30.38.10">
    <property type="entry name" value="Luciferase, Domain 3"/>
    <property type="match status" value="1"/>
</dbReference>
<dbReference type="InterPro" id="IPR023213">
    <property type="entry name" value="CAT-like_dom_sf"/>
</dbReference>
<dbReference type="PANTHER" id="PTHR45527:SF1">
    <property type="entry name" value="FATTY ACID SYNTHASE"/>
    <property type="match status" value="1"/>
</dbReference>
<dbReference type="InterPro" id="IPR025110">
    <property type="entry name" value="AMP-bd_C"/>
</dbReference>
<feature type="compositionally biased region" description="Gly residues" evidence="4">
    <location>
        <begin position="612"/>
        <end position="623"/>
    </location>
</feature>
<sequence length="1803" mass="191047">MDFHSADRRTDNGCGARPGARNSAPEGLLAWRRPLCRPVFRPAGGTAGAVILTLCRACGYGLDSPPHVLRSECRAALLRIPYSRAVCCLVGLLKRGFVDIWTPSAPLSELIAEQALRTPEAVAVEDAGAGGSGARLNYAQLECRAEELAHRLCALGAGPGRRVGVCLRRSTDLVAVLLAVWKTGAAYVPLDPEHPAQRLSWILDDTGVTAVVTERASRGVLPELADVRTLLVDGNAAAFEGAAEAREPVRADFAAHADDAAYVLHTSGSTGRPKGVVVTHAGIANRVRWLAERHGLGLGDRVLQKTTIGFDAAGLELFAPLLSGATVVLAPEGAERDPAVMLETVAAQRITVLQAVPSVLRALAGAPGWDRCGALRLLFSAGEPLHAELCHQLLALVPQVEIWNTYGPTECSVDITEHRFDPAQTRGPVPVGAPIGGLRCLVLDAQGEVVPPGGEGELYAAGAGVAQGYLGRPGATAERFVPDPGGPPGSRAYRTGDRVRLTADGVLEYRGRLDQQLKVNGVRIEPDEVEAALRTHPRVDDAVAGAVPDGVGGQRLVAWVQVRGTAPAAAELRVFLGEVLPRPLVPAVFVPLAAFPRTPSGKTDRAALPAPGTGGRWRAGGGGREVAGGEVVDGGFVQLRSADEKAVAGVWADLLSLPLSSLGAHDDFFARGGSSLLLAQLASRLHELGAPVGPRDLFTAATVETQAALVAAARAGGREAAPVVAYDPVVPVPRAEEGLPLSHGQQGLWLMEQMRPGSPEWVSPQWVRLPAAWSEPTVREALGRLADRHEILRTRYELAADGPVQLAQEPGGPVPLRVAEVADGAGMNALAREELATGFDLEEGPVWRAVLIPGGASVGELDADHLLLLTIHHIASDGWSSVLLERDLYVLGGALHADEEAELPLVPVQFADHAAWQHRTDPANAEGELAHWRSVLDGITPLELPADRPRPAERDGVGGMVTHAVPAALAESLTALGRSRGATLHQTLLTAFSVLLTRLTGRTDFTVGMPTAGRHRPEVAQTVGFFLNTLVLRCRTDADGTVLDALDSVRDTVLDAFAHQELPFDRLVQELEPERDLSRTPLYQVVFDFHEEGRTATAVPEAALGALKEGWRSARTDLSLVVQHQADGSLQGSAHYASALFDEATVQGFLTCWVHLLESFTEDPTAALATVELLPPDEHARLVALGAPDETDSSVDECTYTAFEEQVRRTPDVVALTCGGQEWTYADLEARAASFAYELRAAGAGPERTVAVLLPRSADLVAALFGVWRSGAACVPLDGGSPDERIAHIMSDARVTAVLTDELGAKRLEPFQQGEFVITDAIRGDASRAAATAGADRDPGRLAYLIYTSGTTGRPKGAAVEHRALVRALRAGGAHLRFGEGGDDAWLATAPVTFDIAFTELVMPLLAGGRIVLARDEETTDAPALLGLIDRHAVTHLQVGYPQWRMLIDAGLGDRPLIGQTGGEPCPPALARDLAGRLKRFVNEYGLTETTIAATRWEADTTADAVAVGRPYPHVTTHVLDPLLRPVPLGTVGELCIGGNGLFRGYAGSPGQTAGRLVPDPYGPSGSRLFMTGDLARMAGDGTLHFVGRADGQVKIRGRRVETGEVQAVLAEHPAVGEAVVVPRGRGDGARLVAYCVPATGQQLPYLGDLLDHCARSLPDHMLPTYIVPIEKLPLTRHRKVDIAALPDPGRTAEGGDESYVAPEGQLEENLARIWADVLAEPGGATPRVGARTGFFRIGGDSLRAARVIARVREEYDIRLAARTLFDQPTVAGLARAVEEAVLAQIAELTDAELADAHREFNS</sequence>
<feature type="compositionally biased region" description="Basic and acidic residues" evidence="4">
    <location>
        <begin position="1"/>
        <end position="11"/>
    </location>
</feature>
<evidence type="ECO:0000256" key="1">
    <source>
        <dbReference type="ARBA" id="ARBA00001957"/>
    </source>
</evidence>
<gene>
    <name evidence="6" type="ORF">SLUN_13790</name>
</gene>
<dbReference type="CDD" id="cd05930">
    <property type="entry name" value="A_NRPS"/>
    <property type="match status" value="2"/>
</dbReference>
<dbReference type="GO" id="GO:0009366">
    <property type="term" value="C:enterobactin synthetase complex"/>
    <property type="evidence" value="ECO:0007669"/>
    <property type="project" value="TreeGrafter"/>
</dbReference>
<dbReference type="SUPFAM" id="SSF56801">
    <property type="entry name" value="Acetyl-CoA synthetase-like"/>
    <property type="match status" value="2"/>
</dbReference>
<dbReference type="InterPro" id="IPR000873">
    <property type="entry name" value="AMP-dep_synth/lig_dom"/>
</dbReference>
<evidence type="ECO:0000256" key="4">
    <source>
        <dbReference type="SAM" id="MobiDB-lite"/>
    </source>
</evidence>
<dbReference type="Gene3D" id="3.30.559.30">
    <property type="entry name" value="Nonribosomal peptide synthetase, condensation domain"/>
    <property type="match status" value="1"/>
</dbReference>
<keyword evidence="3" id="KW-0597">Phosphoprotein</keyword>
<accession>A0A2R4T216</accession>
<dbReference type="GO" id="GO:0043041">
    <property type="term" value="P:amino acid activation for nonribosomal peptide biosynthetic process"/>
    <property type="evidence" value="ECO:0007669"/>
    <property type="project" value="TreeGrafter"/>
</dbReference>
<dbReference type="InterPro" id="IPR036736">
    <property type="entry name" value="ACP-like_sf"/>
</dbReference>
<dbReference type="InterPro" id="IPR010071">
    <property type="entry name" value="AA_adenyl_dom"/>
</dbReference>
<dbReference type="SMART" id="SM00823">
    <property type="entry name" value="PKS_PP"/>
    <property type="match status" value="2"/>
</dbReference>
<evidence type="ECO:0000313" key="7">
    <source>
        <dbReference type="Proteomes" id="UP000244201"/>
    </source>
</evidence>
<feature type="domain" description="Carrier" evidence="5">
    <location>
        <begin position="1702"/>
        <end position="1782"/>
    </location>
</feature>
<dbReference type="GO" id="GO:0009239">
    <property type="term" value="P:enterobactin biosynthetic process"/>
    <property type="evidence" value="ECO:0007669"/>
    <property type="project" value="TreeGrafter"/>
</dbReference>
<dbReference type="Gene3D" id="3.30.559.10">
    <property type="entry name" value="Chloramphenicol acetyltransferase-like domain"/>
    <property type="match status" value="1"/>
</dbReference>
<dbReference type="EMBL" id="CP026304">
    <property type="protein sequence ID" value="AVZ73097.1"/>
    <property type="molecule type" value="Genomic_DNA"/>
</dbReference>
<dbReference type="InterPro" id="IPR042099">
    <property type="entry name" value="ANL_N_sf"/>
</dbReference>
<dbReference type="InterPro" id="IPR009081">
    <property type="entry name" value="PP-bd_ACP"/>
</dbReference>
<dbReference type="Pfam" id="PF00501">
    <property type="entry name" value="AMP-binding"/>
    <property type="match status" value="2"/>
</dbReference>
<dbReference type="GO" id="GO:0047527">
    <property type="term" value="F:2,3-dihydroxybenzoate-serine ligase activity"/>
    <property type="evidence" value="ECO:0007669"/>
    <property type="project" value="TreeGrafter"/>
</dbReference>
<dbReference type="Pfam" id="PF00550">
    <property type="entry name" value="PP-binding"/>
    <property type="match status" value="2"/>
</dbReference>
<dbReference type="PROSITE" id="PS00455">
    <property type="entry name" value="AMP_BINDING"/>
    <property type="match status" value="2"/>
</dbReference>
<dbReference type="InterPro" id="IPR045851">
    <property type="entry name" value="AMP-bd_C_sf"/>
</dbReference>
<feature type="domain" description="Carrier" evidence="5">
    <location>
        <begin position="638"/>
        <end position="714"/>
    </location>
</feature>
<dbReference type="Gene3D" id="3.40.50.980">
    <property type="match status" value="2"/>
</dbReference>
<dbReference type="InterPro" id="IPR020845">
    <property type="entry name" value="AMP-binding_CS"/>
</dbReference>
<dbReference type="PROSITE" id="PS00012">
    <property type="entry name" value="PHOSPHOPANTETHEINE"/>
    <property type="match status" value="1"/>
</dbReference>
<dbReference type="PANTHER" id="PTHR45527">
    <property type="entry name" value="NONRIBOSOMAL PEPTIDE SYNTHETASE"/>
    <property type="match status" value="1"/>
</dbReference>
<dbReference type="GO" id="GO:0031177">
    <property type="term" value="F:phosphopantetheine binding"/>
    <property type="evidence" value="ECO:0007669"/>
    <property type="project" value="InterPro"/>
</dbReference>
<dbReference type="GO" id="GO:0008610">
    <property type="term" value="P:lipid biosynthetic process"/>
    <property type="evidence" value="ECO:0007669"/>
    <property type="project" value="UniProtKB-ARBA"/>
</dbReference>
<dbReference type="Pfam" id="PF13193">
    <property type="entry name" value="AMP-binding_C"/>
    <property type="match status" value="2"/>
</dbReference>
<dbReference type="SUPFAM" id="SSF47336">
    <property type="entry name" value="ACP-like"/>
    <property type="match status" value="2"/>
</dbReference>
<evidence type="ECO:0000259" key="5">
    <source>
        <dbReference type="PROSITE" id="PS50075"/>
    </source>
</evidence>
<feature type="region of interest" description="Disordered" evidence="4">
    <location>
        <begin position="600"/>
        <end position="623"/>
    </location>
</feature>
<dbReference type="Pfam" id="PF00668">
    <property type="entry name" value="Condensation"/>
    <property type="match status" value="1"/>
</dbReference>
<dbReference type="GO" id="GO:0005829">
    <property type="term" value="C:cytosol"/>
    <property type="evidence" value="ECO:0007669"/>
    <property type="project" value="TreeGrafter"/>
</dbReference>
<protein>
    <submittedName>
        <fullName evidence="6">Non-ribosomal peptide synthetase</fullName>
    </submittedName>
</protein>
<dbReference type="FunFam" id="3.40.50.12780:FF:000012">
    <property type="entry name" value="Non-ribosomal peptide synthetase"/>
    <property type="match status" value="1"/>
</dbReference>
<reference evidence="6 7" key="1">
    <citation type="submission" date="2018-01" db="EMBL/GenBank/DDBJ databases">
        <title>Complete genome sequence of Streptomyces lunaelactis MM109T, a Ferroverdin A producer isolated from cave moonmilk deposits.</title>
        <authorList>
            <person name="Naome A."/>
            <person name="Martinet L."/>
            <person name="Maciejewska M."/>
            <person name="Anderssen S."/>
            <person name="Adam D."/>
            <person name="Tenconi E."/>
            <person name="Deflandre B."/>
            <person name="Arguelles-Arias A."/>
            <person name="Calusinska M."/>
            <person name="Copieters W."/>
            <person name="Karim L."/>
            <person name="Hanikenne M."/>
            <person name="Baurain D."/>
            <person name="van Wezel G."/>
            <person name="Smargiasso N."/>
            <person name="de Pauw E."/>
            <person name="Delfosse P."/>
            <person name="Rigali S."/>
        </authorList>
    </citation>
    <scope>NUCLEOTIDE SEQUENCE [LARGE SCALE GENOMIC DNA]</scope>
    <source>
        <strain evidence="6 7">MM109</strain>
    </source>
</reference>
<name>A0A2R4T216_9ACTN</name>
<dbReference type="FunFam" id="1.10.1200.10:FF:000005">
    <property type="entry name" value="Nonribosomal peptide synthetase 1"/>
    <property type="match status" value="1"/>
</dbReference>
<dbReference type="SUPFAM" id="SSF52777">
    <property type="entry name" value="CoA-dependent acyltransferases"/>
    <property type="match status" value="2"/>
</dbReference>
<keyword evidence="2" id="KW-0596">Phosphopantetheine</keyword>
<dbReference type="Proteomes" id="UP000244201">
    <property type="component" value="Chromosome"/>
</dbReference>